<reference evidence="1 2" key="1">
    <citation type="submission" date="2013-06" db="EMBL/GenBank/DDBJ databases">
        <authorList>
            <person name="Weinstock G."/>
            <person name="Sodergren E."/>
            <person name="Lobos E.A."/>
            <person name="Fulton L."/>
            <person name="Fulton R."/>
            <person name="Courtney L."/>
            <person name="Fronick C."/>
            <person name="O'Laughlin M."/>
            <person name="Godfrey J."/>
            <person name="Wilson R.M."/>
            <person name="Miner T."/>
            <person name="Farmer C."/>
            <person name="Delehaunty K."/>
            <person name="Cordes M."/>
            <person name="Minx P."/>
            <person name="Tomlinson C."/>
            <person name="Chen J."/>
            <person name="Wollam A."/>
            <person name="Pepin K.H."/>
            <person name="Bhonagiri V."/>
            <person name="Zhang X."/>
            <person name="Warren W."/>
            <person name="Mitreva M."/>
            <person name="Mardis E.R."/>
            <person name="Wilson R.K."/>
        </authorList>
    </citation>
    <scope>NUCLEOTIDE SEQUENCE [LARGE SCALE GENOMIC DNA]</scope>
    <source>
        <strain evidence="1 2">W1703</strain>
    </source>
</reference>
<proteinExistence type="predicted"/>
<sequence>MSGLAVISIMSTHFLKVLGKFCLVLVNGRGTIFSDAQLIIWQEKKLHSLRLWSG</sequence>
<name>U2J8Q0_9STRE</name>
<dbReference type="AlphaFoldDB" id="U2J8Q0"/>
<organism evidence="1 2">
    <name type="scientific">Streptococcus sobrinus W1703</name>
    <dbReference type="NCBI Taxonomy" id="1227275"/>
    <lineage>
        <taxon>Bacteria</taxon>
        <taxon>Bacillati</taxon>
        <taxon>Bacillota</taxon>
        <taxon>Bacilli</taxon>
        <taxon>Lactobacillales</taxon>
        <taxon>Streptococcaceae</taxon>
        <taxon>Streptococcus</taxon>
    </lineage>
</organism>
<dbReference type="EMBL" id="AWVA01000072">
    <property type="protein sequence ID" value="ERJ76140.1"/>
    <property type="molecule type" value="Genomic_DNA"/>
</dbReference>
<accession>U2J8Q0</accession>
<gene>
    <name evidence="1" type="ORF">HMPREF1557_01192</name>
</gene>
<protein>
    <submittedName>
        <fullName evidence="1">Uncharacterized protein</fullName>
    </submittedName>
</protein>
<comment type="caution">
    <text evidence="1">The sequence shown here is derived from an EMBL/GenBank/DDBJ whole genome shotgun (WGS) entry which is preliminary data.</text>
</comment>
<evidence type="ECO:0000313" key="1">
    <source>
        <dbReference type="EMBL" id="ERJ76140.1"/>
    </source>
</evidence>
<evidence type="ECO:0000313" key="2">
    <source>
        <dbReference type="Proteomes" id="UP000016617"/>
    </source>
</evidence>
<dbReference type="Proteomes" id="UP000016617">
    <property type="component" value="Unassembled WGS sequence"/>
</dbReference>
<dbReference type="HOGENOM" id="CLU_3048627_0_0_9"/>